<organism evidence="6 7">
    <name type="scientific">Angustibacter aerolatus</name>
    <dbReference type="NCBI Taxonomy" id="1162965"/>
    <lineage>
        <taxon>Bacteria</taxon>
        <taxon>Bacillati</taxon>
        <taxon>Actinomycetota</taxon>
        <taxon>Actinomycetes</taxon>
        <taxon>Kineosporiales</taxon>
        <taxon>Kineosporiaceae</taxon>
    </lineage>
</organism>
<feature type="compositionally biased region" description="Basic residues" evidence="4">
    <location>
        <begin position="77"/>
        <end position="109"/>
    </location>
</feature>
<evidence type="ECO:0000313" key="6">
    <source>
        <dbReference type="EMBL" id="GMA86627.1"/>
    </source>
</evidence>
<dbReference type="InterPro" id="IPR036388">
    <property type="entry name" value="WH-like_DNA-bd_sf"/>
</dbReference>
<proteinExistence type="predicted"/>
<dbReference type="Gene3D" id="1.20.120.530">
    <property type="entry name" value="GntR ligand-binding domain-like"/>
    <property type="match status" value="1"/>
</dbReference>
<dbReference type="PANTHER" id="PTHR43537:SF44">
    <property type="entry name" value="GNTR FAMILY REGULATORY PROTEIN"/>
    <property type="match status" value="1"/>
</dbReference>
<dbReference type="InterPro" id="IPR008920">
    <property type="entry name" value="TF_FadR/GntR_C"/>
</dbReference>
<dbReference type="Proteomes" id="UP001157017">
    <property type="component" value="Unassembled WGS sequence"/>
</dbReference>
<keyword evidence="2" id="KW-0238">DNA-binding</keyword>
<dbReference type="PANTHER" id="PTHR43537">
    <property type="entry name" value="TRANSCRIPTIONAL REGULATOR, GNTR FAMILY"/>
    <property type="match status" value="1"/>
</dbReference>
<keyword evidence="3" id="KW-0804">Transcription</keyword>
<evidence type="ECO:0000313" key="7">
    <source>
        <dbReference type="Proteomes" id="UP001157017"/>
    </source>
</evidence>
<name>A0ABQ6JID9_9ACTN</name>
<evidence type="ECO:0000256" key="2">
    <source>
        <dbReference type="ARBA" id="ARBA00023125"/>
    </source>
</evidence>
<dbReference type="InterPro" id="IPR011711">
    <property type="entry name" value="GntR_C"/>
</dbReference>
<dbReference type="Gene3D" id="1.10.10.10">
    <property type="entry name" value="Winged helix-like DNA-binding domain superfamily/Winged helix DNA-binding domain"/>
    <property type="match status" value="1"/>
</dbReference>
<keyword evidence="1" id="KW-0805">Transcription regulation</keyword>
<accession>A0ABQ6JID9</accession>
<dbReference type="SUPFAM" id="SSF46785">
    <property type="entry name" value="Winged helix' DNA-binding domain"/>
    <property type="match status" value="1"/>
</dbReference>
<dbReference type="EMBL" id="BSUZ01000001">
    <property type="protein sequence ID" value="GMA86627.1"/>
    <property type="molecule type" value="Genomic_DNA"/>
</dbReference>
<evidence type="ECO:0000256" key="4">
    <source>
        <dbReference type="SAM" id="MobiDB-lite"/>
    </source>
</evidence>
<protein>
    <submittedName>
        <fullName evidence="6">GntR family transcriptional regulator</fullName>
    </submittedName>
</protein>
<dbReference type="Pfam" id="PF07729">
    <property type="entry name" value="FCD"/>
    <property type="match status" value="1"/>
</dbReference>
<dbReference type="SUPFAM" id="SSF48008">
    <property type="entry name" value="GntR ligand-binding domain-like"/>
    <property type="match status" value="1"/>
</dbReference>
<evidence type="ECO:0000259" key="5">
    <source>
        <dbReference type="Pfam" id="PF07729"/>
    </source>
</evidence>
<evidence type="ECO:0000256" key="3">
    <source>
        <dbReference type="ARBA" id="ARBA00023163"/>
    </source>
</evidence>
<reference evidence="7" key="1">
    <citation type="journal article" date="2019" name="Int. J. Syst. Evol. Microbiol.">
        <title>The Global Catalogue of Microorganisms (GCM) 10K type strain sequencing project: providing services to taxonomists for standard genome sequencing and annotation.</title>
        <authorList>
            <consortium name="The Broad Institute Genomics Platform"/>
            <consortium name="The Broad Institute Genome Sequencing Center for Infectious Disease"/>
            <person name="Wu L."/>
            <person name="Ma J."/>
        </authorList>
    </citation>
    <scope>NUCLEOTIDE SEQUENCE [LARGE SCALE GENOMIC DNA]</scope>
    <source>
        <strain evidence="7">NBRC 108730</strain>
    </source>
</reference>
<gene>
    <name evidence="6" type="ORF">GCM10025868_18770</name>
</gene>
<feature type="region of interest" description="Disordered" evidence="4">
    <location>
        <begin position="68"/>
        <end position="114"/>
    </location>
</feature>
<comment type="caution">
    <text evidence="6">The sequence shown here is derived from an EMBL/GenBank/DDBJ whole genome shotgun (WGS) entry which is preliminary data.</text>
</comment>
<evidence type="ECO:0000256" key="1">
    <source>
        <dbReference type="ARBA" id="ARBA00023015"/>
    </source>
</evidence>
<dbReference type="InterPro" id="IPR036390">
    <property type="entry name" value="WH_DNA-bd_sf"/>
</dbReference>
<feature type="domain" description="GntR C-terminal" evidence="5">
    <location>
        <begin position="104"/>
        <end position="193"/>
    </location>
</feature>
<keyword evidence="7" id="KW-1185">Reference proteome</keyword>
<sequence>MLRIDEIVQQHGVSRTVARDVVKVLESLRVATSRRRVGVTVRPRREWNVFDPRMIRWRLDGARREGRLRSLSEPAPRRRAGRRRPRRHPRRRRAGRRPHRRRHRHGRHRPGGDLETYLGHDVDFHRTLLEASGNEMFAALAPVVAEVLSGRTHHHLMPAHPEPAAIQAHADVAAAVRAGDAATAERSMRAIVDEAQQAIEQAFPG</sequence>